<dbReference type="EMBL" id="FQUQ01000002">
    <property type="protein sequence ID" value="SHF48084.1"/>
    <property type="molecule type" value="Genomic_DNA"/>
</dbReference>
<sequence>MKSLLTLDDVYTLYKIDHSLKSGGMFIMHHNNHSIQELLGFRHQFDGLLLSFVLTGTVRARIHFLEHDVNKGDVVVMLPQLMIDIQKFSKNSEMLTIGLSLDYISAFPTLREFITSDQLRWQPVIQLKKEELILQQEFINFMRKYYLNSKSSKKDEILRYFTFALITSISEEFPGLSQSMNCSISRTQEIIDDLYALLSKHASQQRTVKFYAQKLNLTPQYLTTLVKQETGKSVLQWIDHVFTIRAKSTLKISNSSIKEISNEFHFTDVSSFCRYFKRNTGLSPKKFRDG</sequence>
<accession>A0A1M5BZW3</accession>
<protein>
    <submittedName>
        <fullName evidence="5">AraC-type DNA-binding protein</fullName>
    </submittedName>
</protein>
<evidence type="ECO:0000256" key="2">
    <source>
        <dbReference type="ARBA" id="ARBA00023125"/>
    </source>
</evidence>
<dbReference type="SMART" id="SM00342">
    <property type="entry name" value="HTH_ARAC"/>
    <property type="match status" value="1"/>
</dbReference>
<keyword evidence="6" id="KW-1185">Reference proteome</keyword>
<evidence type="ECO:0000313" key="6">
    <source>
        <dbReference type="Proteomes" id="UP000184287"/>
    </source>
</evidence>
<evidence type="ECO:0000259" key="4">
    <source>
        <dbReference type="PROSITE" id="PS01124"/>
    </source>
</evidence>
<keyword evidence="3" id="KW-0804">Transcription</keyword>
<gene>
    <name evidence="5" type="ORF">SAMN04488522_1021434</name>
</gene>
<dbReference type="InterPro" id="IPR009057">
    <property type="entry name" value="Homeodomain-like_sf"/>
</dbReference>
<organism evidence="5 6">
    <name type="scientific">Pedobacter caeni</name>
    <dbReference type="NCBI Taxonomy" id="288992"/>
    <lineage>
        <taxon>Bacteria</taxon>
        <taxon>Pseudomonadati</taxon>
        <taxon>Bacteroidota</taxon>
        <taxon>Sphingobacteriia</taxon>
        <taxon>Sphingobacteriales</taxon>
        <taxon>Sphingobacteriaceae</taxon>
        <taxon>Pedobacter</taxon>
    </lineage>
</organism>
<dbReference type="Gene3D" id="1.10.10.60">
    <property type="entry name" value="Homeodomain-like"/>
    <property type="match status" value="1"/>
</dbReference>
<dbReference type="OrthoDB" id="632644at2"/>
<dbReference type="RefSeq" id="WP_073231689.1">
    <property type="nucleotide sequence ID" value="NZ_FQUQ01000002.1"/>
</dbReference>
<dbReference type="AlphaFoldDB" id="A0A1M5BZW3"/>
<dbReference type="InterPro" id="IPR018060">
    <property type="entry name" value="HTH_AraC"/>
</dbReference>
<keyword evidence="2 5" id="KW-0238">DNA-binding</keyword>
<dbReference type="PANTHER" id="PTHR43280">
    <property type="entry name" value="ARAC-FAMILY TRANSCRIPTIONAL REGULATOR"/>
    <property type="match status" value="1"/>
</dbReference>
<evidence type="ECO:0000256" key="1">
    <source>
        <dbReference type="ARBA" id="ARBA00023015"/>
    </source>
</evidence>
<dbReference type="PROSITE" id="PS01124">
    <property type="entry name" value="HTH_ARAC_FAMILY_2"/>
    <property type="match status" value="1"/>
</dbReference>
<proteinExistence type="predicted"/>
<dbReference type="STRING" id="288992.SAMN04488522_1021434"/>
<dbReference type="Pfam" id="PF12833">
    <property type="entry name" value="HTH_18"/>
    <property type="match status" value="1"/>
</dbReference>
<reference evidence="6" key="1">
    <citation type="submission" date="2016-11" db="EMBL/GenBank/DDBJ databases">
        <authorList>
            <person name="Varghese N."/>
            <person name="Submissions S."/>
        </authorList>
    </citation>
    <scope>NUCLEOTIDE SEQUENCE [LARGE SCALE GENOMIC DNA]</scope>
    <source>
        <strain evidence="6">DSM 16990</strain>
    </source>
</reference>
<keyword evidence="1" id="KW-0805">Transcription regulation</keyword>
<dbReference type="GO" id="GO:0043565">
    <property type="term" value="F:sequence-specific DNA binding"/>
    <property type="evidence" value="ECO:0007669"/>
    <property type="project" value="InterPro"/>
</dbReference>
<evidence type="ECO:0000313" key="5">
    <source>
        <dbReference type="EMBL" id="SHF48084.1"/>
    </source>
</evidence>
<dbReference type="Proteomes" id="UP000184287">
    <property type="component" value="Unassembled WGS sequence"/>
</dbReference>
<dbReference type="PANTHER" id="PTHR43280:SF32">
    <property type="entry name" value="TRANSCRIPTIONAL REGULATORY PROTEIN"/>
    <property type="match status" value="1"/>
</dbReference>
<dbReference type="SUPFAM" id="SSF46689">
    <property type="entry name" value="Homeodomain-like"/>
    <property type="match status" value="1"/>
</dbReference>
<evidence type="ECO:0000256" key="3">
    <source>
        <dbReference type="ARBA" id="ARBA00023163"/>
    </source>
</evidence>
<dbReference type="GO" id="GO:0003700">
    <property type="term" value="F:DNA-binding transcription factor activity"/>
    <property type="evidence" value="ECO:0007669"/>
    <property type="project" value="InterPro"/>
</dbReference>
<feature type="domain" description="HTH araC/xylS-type" evidence="4">
    <location>
        <begin position="192"/>
        <end position="290"/>
    </location>
</feature>
<name>A0A1M5BZW3_9SPHI</name>